<keyword evidence="2" id="KW-1185">Reference proteome</keyword>
<dbReference type="Gene3D" id="3.40.1500.20">
    <property type="match status" value="1"/>
</dbReference>
<name>A0A9W7L7P3_9STRA</name>
<dbReference type="Proteomes" id="UP001165065">
    <property type="component" value="Unassembled WGS sequence"/>
</dbReference>
<gene>
    <name evidence="1" type="ORF">TrCOL_g3776</name>
</gene>
<evidence type="ECO:0000313" key="2">
    <source>
        <dbReference type="Proteomes" id="UP001165065"/>
    </source>
</evidence>
<comment type="caution">
    <text evidence="1">The sequence shown here is derived from an EMBL/GenBank/DDBJ whole genome shotgun (WGS) entry which is preliminary data.</text>
</comment>
<accession>A0A9W7L7P3</accession>
<proteinExistence type="predicted"/>
<evidence type="ECO:0000313" key="1">
    <source>
        <dbReference type="EMBL" id="GMI36167.1"/>
    </source>
</evidence>
<protein>
    <submittedName>
        <fullName evidence="1">Uncharacterized protein</fullName>
    </submittedName>
</protein>
<reference evidence="2" key="1">
    <citation type="journal article" date="2023" name="Commun. Biol.">
        <title>Genome analysis of Parmales, the sister group of diatoms, reveals the evolutionary specialization of diatoms from phago-mixotrophs to photoautotrophs.</title>
        <authorList>
            <person name="Ban H."/>
            <person name="Sato S."/>
            <person name="Yoshikawa S."/>
            <person name="Yamada K."/>
            <person name="Nakamura Y."/>
            <person name="Ichinomiya M."/>
            <person name="Sato N."/>
            <person name="Blanc-Mathieu R."/>
            <person name="Endo H."/>
            <person name="Kuwata A."/>
            <person name="Ogata H."/>
        </authorList>
    </citation>
    <scope>NUCLEOTIDE SEQUENCE [LARGE SCALE GENOMIC DNA]</scope>
</reference>
<organism evidence="1 2">
    <name type="scientific">Triparma columacea</name>
    <dbReference type="NCBI Taxonomy" id="722753"/>
    <lineage>
        <taxon>Eukaryota</taxon>
        <taxon>Sar</taxon>
        <taxon>Stramenopiles</taxon>
        <taxon>Ochrophyta</taxon>
        <taxon>Bolidophyceae</taxon>
        <taxon>Parmales</taxon>
        <taxon>Triparmaceae</taxon>
        <taxon>Triparma</taxon>
    </lineage>
</organism>
<dbReference type="OrthoDB" id="202051at2759"/>
<dbReference type="AlphaFoldDB" id="A0A9W7L7P3"/>
<dbReference type="EMBL" id="BRYA01000937">
    <property type="protein sequence ID" value="GMI36167.1"/>
    <property type="molecule type" value="Genomic_DNA"/>
</dbReference>
<sequence length="248" mass="26735">MLAASLPALSTSFAATSSSLKGLQDSLWSKINARTPLKDTDFASAFGASEYGQFYDEVSPQYLTGVTKYTIGSTHSLDCWMGPSNDIPNSLLSFGEDEDGTFSLTCDMVTRGSTPIGSDPQMIEKYYAPAMAWASAASSQGKPLPPPTSFNSRVVSSPLRVSVGGLSFENVETLANEHVDRWCSYVEDCQPIAARLRGGFNARDDKLRQYFYRGKVEEYTALFGEEEGRTMAAISTGPISEAYVGGGS</sequence>